<keyword evidence="7" id="KW-0805">Transcription regulation</keyword>
<keyword evidence="10" id="KW-0539">Nucleus</keyword>
<evidence type="ECO:0000256" key="2">
    <source>
        <dbReference type="ARBA" id="ARBA00006991"/>
    </source>
</evidence>
<evidence type="ECO:0000256" key="12">
    <source>
        <dbReference type="SAM" id="MobiDB-lite"/>
    </source>
</evidence>
<feature type="domain" description="C2H2-type" evidence="13">
    <location>
        <begin position="158"/>
        <end position="185"/>
    </location>
</feature>
<evidence type="ECO:0000256" key="6">
    <source>
        <dbReference type="ARBA" id="ARBA00022833"/>
    </source>
</evidence>
<protein>
    <submittedName>
        <fullName evidence="14">Replication initiator 1</fullName>
    </submittedName>
</protein>
<dbReference type="GO" id="GO:0008270">
    <property type="term" value="F:zinc ion binding"/>
    <property type="evidence" value="ECO:0007669"/>
    <property type="project" value="UniProtKB-KW"/>
</dbReference>
<keyword evidence="3" id="KW-0479">Metal-binding</keyword>
<gene>
    <name evidence="14" type="primary">REPIN1_0</name>
    <name evidence="14" type="ORF">AVEN_44098_1</name>
</gene>
<dbReference type="Proteomes" id="UP000499080">
    <property type="component" value="Unassembled WGS sequence"/>
</dbReference>
<comment type="subcellular location">
    <subcellularLocation>
        <location evidence="1">Nucleus</location>
    </subcellularLocation>
</comment>
<dbReference type="GO" id="GO:0000981">
    <property type="term" value="F:DNA-binding transcription factor activity, RNA polymerase II-specific"/>
    <property type="evidence" value="ECO:0007669"/>
    <property type="project" value="TreeGrafter"/>
</dbReference>
<dbReference type="EMBL" id="BGPR01000335">
    <property type="protein sequence ID" value="GBM13831.1"/>
    <property type="molecule type" value="Genomic_DNA"/>
</dbReference>
<dbReference type="PANTHER" id="PTHR23235:SF120">
    <property type="entry name" value="KRUPPEL-LIKE FACTOR 15"/>
    <property type="match status" value="1"/>
</dbReference>
<dbReference type="FunFam" id="3.30.160.60:FF:000508">
    <property type="entry name" value="Myeloid zinc finger 1"/>
    <property type="match status" value="1"/>
</dbReference>
<dbReference type="Pfam" id="PF00096">
    <property type="entry name" value="zf-C2H2"/>
    <property type="match status" value="2"/>
</dbReference>
<dbReference type="GO" id="GO:0000978">
    <property type="term" value="F:RNA polymerase II cis-regulatory region sequence-specific DNA binding"/>
    <property type="evidence" value="ECO:0007669"/>
    <property type="project" value="TreeGrafter"/>
</dbReference>
<evidence type="ECO:0000313" key="14">
    <source>
        <dbReference type="EMBL" id="GBM13831.1"/>
    </source>
</evidence>
<comment type="caution">
    <text evidence="14">The sequence shown here is derived from an EMBL/GenBank/DDBJ whole genome shotgun (WGS) entry which is preliminary data.</text>
</comment>
<evidence type="ECO:0000256" key="9">
    <source>
        <dbReference type="ARBA" id="ARBA00023163"/>
    </source>
</evidence>
<sequence>MKDPGWSNLRPMPQRKRKNTSLGANTNTCKLKEKSSEFIRRRKERNLDSISASPSCIERDGNDAEVQKGKYCSKIKSISAKVNQVDVSSSSEIATNSLPLGSDADAEAVSVAGPSGIHTQSHRTDKEKRFVCDVCGKDFSNKHNLHAHHREHTGEKLFVCPTCGKKFTQKSNLTTHLRTHTGEKPFSCHI</sequence>
<proteinExistence type="inferred from homology"/>
<reference evidence="14 15" key="1">
    <citation type="journal article" date="2019" name="Sci. Rep.">
        <title>Orb-weaving spider Araneus ventricosus genome elucidates the spidroin gene catalogue.</title>
        <authorList>
            <person name="Kono N."/>
            <person name="Nakamura H."/>
            <person name="Ohtoshi R."/>
            <person name="Moran D.A.P."/>
            <person name="Shinohara A."/>
            <person name="Yoshida Y."/>
            <person name="Fujiwara M."/>
            <person name="Mori M."/>
            <person name="Tomita M."/>
            <person name="Arakawa K."/>
        </authorList>
    </citation>
    <scope>NUCLEOTIDE SEQUENCE [LARGE SCALE GENOMIC DNA]</scope>
</reference>
<evidence type="ECO:0000256" key="11">
    <source>
        <dbReference type="PROSITE-ProRule" id="PRU00042"/>
    </source>
</evidence>
<keyword evidence="9" id="KW-0804">Transcription</keyword>
<evidence type="ECO:0000256" key="4">
    <source>
        <dbReference type="ARBA" id="ARBA00022737"/>
    </source>
</evidence>
<comment type="similarity">
    <text evidence="2">Belongs to the krueppel C2H2-type zinc-finger protein family.</text>
</comment>
<evidence type="ECO:0000256" key="8">
    <source>
        <dbReference type="ARBA" id="ARBA00023125"/>
    </source>
</evidence>
<keyword evidence="4" id="KW-0677">Repeat</keyword>
<keyword evidence="8" id="KW-0238">DNA-binding</keyword>
<name>A0A4Y2DAY0_ARAVE</name>
<dbReference type="AlphaFoldDB" id="A0A4Y2DAY0"/>
<feature type="region of interest" description="Disordered" evidence="12">
    <location>
        <begin position="1"/>
        <end position="28"/>
    </location>
</feature>
<dbReference type="PROSITE" id="PS00028">
    <property type="entry name" value="ZINC_FINGER_C2H2_1"/>
    <property type="match status" value="2"/>
</dbReference>
<dbReference type="Gene3D" id="3.30.160.60">
    <property type="entry name" value="Classic Zinc Finger"/>
    <property type="match status" value="2"/>
</dbReference>
<dbReference type="SUPFAM" id="SSF57667">
    <property type="entry name" value="beta-beta-alpha zinc fingers"/>
    <property type="match status" value="1"/>
</dbReference>
<dbReference type="SMART" id="SM00355">
    <property type="entry name" value="ZnF_C2H2"/>
    <property type="match status" value="2"/>
</dbReference>
<keyword evidence="15" id="KW-1185">Reference proteome</keyword>
<dbReference type="InterPro" id="IPR036236">
    <property type="entry name" value="Znf_C2H2_sf"/>
</dbReference>
<dbReference type="GO" id="GO:0042802">
    <property type="term" value="F:identical protein binding"/>
    <property type="evidence" value="ECO:0007669"/>
    <property type="project" value="UniProtKB-ARBA"/>
</dbReference>
<keyword evidence="5 11" id="KW-0863">Zinc-finger</keyword>
<evidence type="ECO:0000256" key="1">
    <source>
        <dbReference type="ARBA" id="ARBA00004123"/>
    </source>
</evidence>
<evidence type="ECO:0000256" key="10">
    <source>
        <dbReference type="ARBA" id="ARBA00023242"/>
    </source>
</evidence>
<evidence type="ECO:0000256" key="3">
    <source>
        <dbReference type="ARBA" id="ARBA00022723"/>
    </source>
</evidence>
<dbReference type="InterPro" id="IPR013087">
    <property type="entry name" value="Znf_C2H2_type"/>
</dbReference>
<evidence type="ECO:0000256" key="5">
    <source>
        <dbReference type="ARBA" id="ARBA00022771"/>
    </source>
</evidence>
<keyword evidence="6" id="KW-0862">Zinc</keyword>
<feature type="domain" description="C2H2-type" evidence="13">
    <location>
        <begin position="130"/>
        <end position="157"/>
    </location>
</feature>
<organism evidence="14 15">
    <name type="scientific">Araneus ventricosus</name>
    <name type="common">Orbweaver spider</name>
    <name type="synonym">Epeira ventricosa</name>
    <dbReference type="NCBI Taxonomy" id="182803"/>
    <lineage>
        <taxon>Eukaryota</taxon>
        <taxon>Metazoa</taxon>
        <taxon>Ecdysozoa</taxon>
        <taxon>Arthropoda</taxon>
        <taxon>Chelicerata</taxon>
        <taxon>Arachnida</taxon>
        <taxon>Araneae</taxon>
        <taxon>Araneomorphae</taxon>
        <taxon>Entelegynae</taxon>
        <taxon>Araneoidea</taxon>
        <taxon>Araneidae</taxon>
        <taxon>Araneus</taxon>
    </lineage>
</organism>
<dbReference type="PROSITE" id="PS50157">
    <property type="entry name" value="ZINC_FINGER_C2H2_2"/>
    <property type="match status" value="2"/>
</dbReference>
<dbReference type="FunFam" id="3.30.160.60:FF:001370">
    <property type="entry name" value="Zinc finger protein"/>
    <property type="match status" value="1"/>
</dbReference>
<dbReference type="GO" id="GO:0005634">
    <property type="term" value="C:nucleus"/>
    <property type="evidence" value="ECO:0007669"/>
    <property type="project" value="UniProtKB-SubCell"/>
</dbReference>
<dbReference type="OrthoDB" id="8922241at2759"/>
<dbReference type="PANTHER" id="PTHR23235">
    <property type="entry name" value="KRUEPPEL-LIKE TRANSCRIPTION FACTOR"/>
    <property type="match status" value="1"/>
</dbReference>
<evidence type="ECO:0000313" key="15">
    <source>
        <dbReference type="Proteomes" id="UP000499080"/>
    </source>
</evidence>
<evidence type="ECO:0000256" key="7">
    <source>
        <dbReference type="ARBA" id="ARBA00023015"/>
    </source>
</evidence>
<evidence type="ECO:0000259" key="13">
    <source>
        <dbReference type="PROSITE" id="PS50157"/>
    </source>
</evidence>
<accession>A0A4Y2DAY0</accession>